<dbReference type="Pfam" id="PF04082">
    <property type="entry name" value="Fungal_trans"/>
    <property type="match status" value="1"/>
</dbReference>
<protein>
    <recommendedName>
        <fullName evidence="8">Xylanolytic transcriptional activator regulatory domain-containing protein</fullName>
    </recommendedName>
</protein>
<name>A0AAD4CGW8_ASPNN</name>
<dbReference type="AlphaFoldDB" id="A0AAD4CGW8"/>
<evidence type="ECO:0000256" key="1">
    <source>
        <dbReference type="ARBA" id="ARBA00022723"/>
    </source>
</evidence>
<feature type="compositionally biased region" description="Polar residues" evidence="7">
    <location>
        <begin position="54"/>
        <end position="63"/>
    </location>
</feature>
<keyword evidence="4" id="KW-0238">DNA-binding</keyword>
<evidence type="ECO:0000313" key="9">
    <source>
        <dbReference type="EMBL" id="KAF9886280.1"/>
    </source>
</evidence>
<dbReference type="PANTHER" id="PTHR31313:SF85">
    <property type="entry name" value="ZN(II)2CYS6 TRANSCRIPTION FACTOR (EUROFUNG)"/>
    <property type="match status" value="1"/>
</dbReference>
<evidence type="ECO:0000256" key="3">
    <source>
        <dbReference type="ARBA" id="ARBA00023015"/>
    </source>
</evidence>
<evidence type="ECO:0000256" key="6">
    <source>
        <dbReference type="ARBA" id="ARBA00023242"/>
    </source>
</evidence>
<keyword evidence="3" id="KW-0805">Transcription regulation</keyword>
<feature type="region of interest" description="Disordered" evidence="7">
    <location>
        <begin position="37"/>
        <end position="64"/>
    </location>
</feature>
<accession>A0AAD4CGW8</accession>
<dbReference type="GO" id="GO:0003677">
    <property type="term" value="F:DNA binding"/>
    <property type="evidence" value="ECO:0007669"/>
    <property type="project" value="UniProtKB-KW"/>
</dbReference>
<dbReference type="InterPro" id="IPR051615">
    <property type="entry name" value="Transcr_Regulatory_Elem"/>
</dbReference>
<keyword evidence="2" id="KW-0862">Zinc</keyword>
<dbReference type="PANTHER" id="PTHR31313">
    <property type="entry name" value="TY1 ENHANCER ACTIVATOR"/>
    <property type="match status" value="1"/>
</dbReference>
<keyword evidence="1" id="KW-0479">Metal-binding</keyword>
<sequence length="651" mass="72621">MARHHKVVCSACRRRKSFSNEDSDAISLDARGGVSYHNPTSAIHEAPSEEPAANVSSTASPESNDVRRTLVANAATQKTLELTSLSLILPDTGIPHTLASALLRLHWCWLHPSFLFVYRPAFTRDMPRLLDEDRTGSYCSSTLLKVLCAHSCRFIRTPDLVWHPSDHHESFQKLSERLMSEAKVSLAMEALNAPSIPTIQALLQQSARDVACGRSSQAWLFSGMAFRMAIDLGVHVSTTKLQTYAKSLSPEDIEIRKRLFWSLYAWDKHISLYLGRMPNFTMGTETASLDFLDDFTETDLWEPFYGGDADADASHLPSYPPTPGHIMSCFTALCKLCKIIGSLMLDVYNPQKDSSASLKSSRLNAFSRLNTDLQTWWTTLPSFLRIPLDQLPSLSPPPHITSLNLMYYTTLILLHRPLVAGRRSCSSSPAVVQRSWKTCQTAMLGICSLLKMYVATFGIHHITYMNSYCTYTAATTVVYRLEACENMFQPSPEQGVAWEELKFLLDILQRTAIAMPGLNRSIEIIRTRINKILDRLATRQLQTLFPVPLPTDQGLGGAEVLERHDARDRPGLDPMANVPDKDLPSSTHGLPGAFEWDSWLPAFPGQDLSHGSGLGLMADVQDTLSPDAQYALMGSHLDSHVELNLFLPEWE</sequence>
<proteinExistence type="predicted"/>
<evidence type="ECO:0000256" key="2">
    <source>
        <dbReference type="ARBA" id="ARBA00022833"/>
    </source>
</evidence>
<dbReference type="SMART" id="SM00906">
    <property type="entry name" value="Fungal_trans"/>
    <property type="match status" value="1"/>
</dbReference>
<keyword evidence="5" id="KW-0804">Transcription</keyword>
<reference evidence="9" key="1">
    <citation type="journal article" date="2019" name="Beilstein J. Org. Chem.">
        <title>Nanangenines: drimane sesquiterpenoids as the dominant metabolite cohort of a novel Australian fungus, Aspergillus nanangensis.</title>
        <authorList>
            <person name="Lacey H.J."/>
            <person name="Gilchrist C.L.M."/>
            <person name="Crombie A."/>
            <person name="Kalaitzis J.A."/>
            <person name="Vuong D."/>
            <person name="Rutledge P.J."/>
            <person name="Turner P."/>
            <person name="Pitt J.I."/>
            <person name="Lacey E."/>
            <person name="Chooi Y.H."/>
            <person name="Piggott A.M."/>
        </authorList>
    </citation>
    <scope>NUCLEOTIDE SEQUENCE</scope>
    <source>
        <strain evidence="9">MST-FP2251</strain>
    </source>
</reference>
<organism evidence="9 10">
    <name type="scientific">Aspergillus nanangensis</name>
    <dbReference type="NCBI Taxonomy" id="2582783"/>
    <lineage>
        <taxon>Eukaryota</taxon>
        <taxon>Fungi</taxon>
        <taxon>Dikarya</taxon>
        <taxon>Ascomycota</taxon>
        <taxon>Pezizomycotina</taxon>
        <taxon>Eurotiomycetes</taxon>
        <taxon>Eurotiomycetidae</taxon>
        <taxon>Eurotiales</taxon>
        <taxon>Aspergillaceae</taxon>
        <taxon>Aspergillus</taxon>
        <taxon>Aspergillus subgen. Circumdati</taxon>
    </lineage>
</organism>
<dbReference type="EMBL" id="VCAU01000080">
    <property type="protein sequence ID" value="KAF9886280.1"/>
    <property type="molecule type" value="Genomic_DNA"/>
</dbReference>
<evidence type="ECO:0000259" key="8">
    <source>
        <dbReference type="SMART" id="SM00906"/>
    </source>
</evidence>
<dbReference type="CDD" id="cd12148">
    <property type="entry name" value="fungal_TF_MHR"/>
    <property type="match status" value="1"/>
</dbReference>
<comment type="caution">
    <text evidence="9">The sequence shown here is derived from an EMBL/GenBank/DDBJ whole genome shotgun (WGS) entry which is preliminary data.</text>
</comment>
<gene>
    <name evidence="9" type="ORF">FE257_011893</name>
</gene>
<feature type="domain" description="Xylanolytic transcriptional activator regulatory" evidence="8">
    <location>
        <begin position="218"/>
        <end position="295"/>
    </location>
</feature>
<dbReference type="Proteomes" id="UP001194746">
    <property type="component" value="Unassembled WGS sequence"/>
</dbReference>
<evidence type="ECO:0000313" key="10">
    <source>
        <dbReference type="Proteomes" id="UP001194746"/>
    </source>
</evidence>
<evidence type="ECO:0000256" key="5">
    <source>
        <dbReference type="ARBA" id="ARBA00023163"/>
    </source>
</evidence>
<dbReference type="InterPro" id="IPR007219">
    <property type="entry name" value="XnlR_reg_dom"/>
</dbReference>
<evidence type="ECO:0000256" key="4">
    <source>
        <dbReference type="ARBA" id="ARBA00023125"/>
    </source>
</evidence>
<reference evidence="9" key="2">
    <citation type="submission" date="2020-02" db="EMBL/GenBank/DDBJ databases">
        <authorList>
            <person name="Gilchrist C.L.M."/>
            <person name="Chooi Y.-H."/>
        </authorList>
    </citation>
    <scope>NUCLEOTIDE SEQUENCE</scope>
    <source>
        <strain evidence="9">MST-FP2251</strain>
    </source>
</reference>
<keyword evidence="6" id="KW-0539">Nucleus</keyword>
<dbReference type="GO" id="GO:0008270">
    <property type="term" value="F:zinc ion binding"/>
    <property type="evidence" value="ECO:0007669"/>
    <property type="project" value="InterPro"/>
</dbReference>
<keyword evidence="10" id="KW-1185">Reference proteome</keyword>
<dbReference type="GO" id="GO:0006351">
    <property type="term" value="P:DNA-templated transcription"/>
    <property type="evidence" value="ECO:0007669"/>
    <property type="project" value="InterPro"/>
</dbReference>
<evidence type="ECO:0000256" key="7">
    <source>
        <dbReference type="SAM" id="MobiDB-lite"/>
    </source>
</evidence>